<protein>
    <submittedName>
        <fullName evidence="2">Uncharacterized protein</fullName>
    </submittedName>
</protein>
<gene>
    <name evidence="2" type="ORF">MHUMG1_07129</name>
</gene>
<reference evidence="2 3" key="1">
    <citation type="submission" date="2020-07" db="EMBL/GenBank/DDBJ databases">
        <title>Metarhizium humberi genome.</title>
        <authorList>
            <person name="Lysoe E."/>
        </authorList>
    </citation>
    <scope>NUCLEOTIDE SEQUENCE [LARGE SCALE GENOMIC DNA]</scope>
    <source>
        <strain evidence="2 3">ESALQ1638</strain>
    </source>
</reference>
<comment type="caution">
    <text evidence="2">The sequence shown here is derived from an EMBL/GenBank/DDBJ whole genome shotgun (WGS) entry which is preliminary data.</text>
</comment>
<sequence length="445" mass="49142">MGAINCFGKTSNPEKQLQPRFEHQRIYYVIAHLRHDHRFNTIRNLDRHTMEPHDVEILVHVTSPSKVSDDDTYRHLARAYLAFQPGSRVDIIAPATLLPCPASTPQTPSLNQRHRDLHPLPGPPPESSQDYVTPTVEEAFCPESQDLSFRSAIDNRASPPLRANTCSSLQRRPQIATPSPSSWNPPPSQISDSYPLPDAGIINVTPTRVLQRYLQKTPSSSPPSPKDHVRAASPRSSLDLINIPSSIPIPSDNEAPTHPKPDIIPATPYLPAGLHKRPLQEDDALYITHISNSFVSSPCAESAPPPTKSTKAIVTATTAHQTDVPLARSTSDTGPIRSSDLSAIELISHTLDIRPPSPETSIVNLDPTSLVSPKLDKLSRDLSTRYKPISARQIDPFERGYWLVDCTSWSDQTRLYTGREIKTTGAQWFDAEGEVVLEVEGVAKK</sequence>
<feature type="region of interest" description="Disordered" evidence="1">
    <location>
        <begin position="151"/>
        <end position="199"/>
    </location>
</feature>
<accession>A0A9P8M8B1</accession>
<dbReference type="Proteomes" id="UP000764110">
    <property type="component" value="Unassembled WGS sequence"/>
</dbReference>
<feature type="compositionally biased region" description="Low complexity" evidence="1">
    <location>
        <begin position="236"/>
        <end position="253"/>
    </location>
</feature>
<evidence type="ECO:0000313" key="2">
    <source>
        <dbReference type="EMBL" id="KAH0595377.1"/>
    </source>
</evidence>
<name>A0A9P8M8B1_9HYPO</name>
<dbReference type="AlphaFoldDB" id="A0A9P8M8B1"/>
<feature type="region of interest" description="Disordered" evidence="1">
    <location>
        <begin position="215"/>
        <end position="264"/>
    </location>
</feature>
<evidence type="ECO:0000313" key="3">
    <source>
        <dbReference type="Proteomes" id="UP000764110"/>
    </source>
</evidence>
<organism evidence="2 3">
    <name type="scientific">Metarhizium humberi</name>
    <dbReference type="NCBI Taxonomy" id="2596975"/>
    <lineage>
        <taxon>Eukaryota</taxon>
        <taxon>Fungi</taxon>
        <taxon>Dikarya</taxon>
        <taxon>Ascomycota</taxon>
        <taxon>Pezizomycotina</taxon>
        <taxon>Sordariomycetes</taxon>
        <taxon>Hypocreomycetidae</taxon>
        <taxon>Hypocreales</taxon>
        <taxon>Clavicipitaceae</taxon>
        <taxon>Metarhizium</taxon>
    </lineage>
</organism>
<keyword evidence="3" id="KW-1185">Reference proteome</keyword>
<evidence type="ECO:0000256" key="1">
    <source>
        <dbReference type="SAM" id="MobiDB-lite"/>
    </source>
</evidence>
<feature type="region of interest" description="Disordered" evidence="1">
    <location>
        <begin position="102"/>
        <end position="131"/>
    </location>
</feature>
<proteinExistence type="predicted"/>
<dbReference type="EMBL" id="JACEFI010000013">
    <property type="protein sequence ID" value="KAH0595377.1"/>
    <property type="molecule type" value="Genomic_DNA"/>
</dbReference>